<reference evidence="1 2" key="1">
    <citation type="submission" date="2016-01" db="EMBL/GenBank/DDBJ databases">
        <title>The new phylogeny of the genus Mycobacterium.</title>
        <authorList>
            <person name="Tarcisio F."/>
            <person name="Conor M."/>
            <person name="Antonella G."/>
            <person name="Elisabetta G."/>
            <person name="Giulia F.S."/>
            <person name="Sara T."/>
            <person name="Anna F."/>
            <person name="Clotilde B."/>
            <person name="Roberto B."/>
            <person name="Veronica D.S."/>
            <person name="Fabio R."/>
            <person name="Monica P."/>
            <person name="Olivier J."/>
            <person name="Enrico T."/>
            <person name="Nicola S."/>
        </authorList>
    </citation>
    <scope>NUCLEOTIDE SEQUENCE [LARGE SCALE GENOMIC DNA]</scope>
    <source>
        <strain evidence="1 2">DSM 44179</strain>
    </source>
</reference>
<dbReference type="AlphaFoldDB" id="A0A1X1RJ03"/>
<proteinExistence type="predicted"/>
<dbReference type="RefSeq" id="WP_085093252.1">
    <property type="nucleotide sequence ID" value="NZ_AP022603.1"/>
</dbReference>
<dbReference type="Pfam" id="PF18739">
    <property type="entry name" value="HEPN_Apea"/>
    <property type="match status" value="1"/>
</dbReference>
<name>A0A1X1RJ03_MYCFA</name>
<comment type="caution">
    <text evidence="1">The sequence shown here is derived from an EMBL/GenBank/DDBJ whole genome shotgun (WGS) entry which is preliminary data.</text>
</comment>
<sequence length="390" mass="42926">MSFKGANAYFNAWAALVGHAVPATSPVLVDGGVIQVPYLESFAGQSPLAEVHMPFDDPYGHDDPTFGAKIEKASLQKWSDDGAEVSLHYERSTGVHGWYGFGLAFSPVVSVKLTEPISLAEFLTRWAWPLRGLVAAATGRRVDINYLTCVPVIDGDDRPRKLRHCQVFNASVTQEPYTSTNSLRDKHVSDVSIASDGQSLLELLRGWQALLADENPILNTYDITAVGRNQHPRARYLLLLQALEGLCGHEKRFEEAQSKFSAKRESALARCKELLDGATFKFVKKSLPKRSPLGLDSVLREMFGELPVDVEPELAGGALVKSVRADDPNINSTLDALRVVRNGLSHGTKTYDRRELSEAADVLERVVRAHLLRLLGASDEILTRVLTPED</sequence>
<keyword evidence="2" id="KW-1185">Reference proteome</keyword>
<gene>
    <name evidence="1" type="ORF">AWC04_03785</name>
</gene>
<evidence type="ECO:0000313" key="1">
    <source>
        <dbReference type="EMBL" id="ORV07543.1"/>
    </source>
</evidence>
<dbReference type="Proteomes" id="UP000193484">
    <property type="component" value="Unassembled WGS sequence"/>
</dbReference>
<dbReference type="OrthoDB" id="4510694at2"/>
<organism evidence="1 2">
    <name type="scientific">Mycolicibacterium fallax</name>
    <name type="common">Mycobacterium fallax</name>
    <dbReference type="NCBI Taxonomy" id="1793"/>
    <lineage>
        <taxon>Bacteria</taxon>
        <taxon>Bacillati</taxon>
        <taxon>Actinomycetota</taxon>
        <taxon>Actinomycetes</taxon>
        <taxon>Mycobacteriales</taxon>
        <taxon>Mycobacteriaceae</taxon>
        <taxon>Mycolicibacterium</taxon>
    </lineage>
</organism>
<protein>
    <submittedName>
        <fullName evidence="1">Uncharacterized protein</fullName>
    </submittedName>
</protein>
<dbReference type="EMBL" id="LQOJ01000019">
    <property type="protein sequence ID" value="ORV07543.1"/>
    <property type="molecule type" value="Genomic_DNA"/>
</dbReference>
<dbReference type="InterPro" id="IPR041229">
    <property type="entry name" value="HEPN_Apea"/>
</dbReference>
<accession>A0A1X1RJ03</accession>
<evidence type="ECO:0000313" key="2">
    <source>
        <dbReference type="Proteomes" id="UP000193484"/>
    </source>
</evidence>